<organism evidence="2 3">
    <name type="scientific">Leptospira meyeri</name>
    <dbReference type="NCBI Taxonomy" id="29508"/>
    <lineage>
        <taxon>Bacteria</taxon>
        <taxon>Pseudomonadati</taxon>
        <taxon>Spirochaetota</taxon>
        <taxon>Spirochaetia</taxon>
        <taxon>Leptospirales</taxon>
        <taxon>Leptospiraceae</taxon>
        <taxon>Leptospira</taxon>
    </lineage>
</organism>
<sequence>MVRFIGSSGKRLFLIFRLKSYDNHRIVMKFLRTQGLFLLFLPSFLVLEAQVWVPTGTESRRASALQFDAGGSSFQKDYYGYISPNFTYNHGNNFGYSFSLPINALAVDKEPLQLDSKAGKIREMDYNSKNDYSRVLNYISYGTYNQQIPGKVTYSAYTGKMVDGYIGHGTIVNKYQSSSRFDSYNPGVMADLNTDYVGVQYFANSVVNFEVNAARVYIKPLAIGKSLFSLFDKSSDLVYLMNLRGNVLDESGRLSVEEEAGSEESKAQKKEETRKKDIRPYNKDSRMELVDNDPWYNRLTIGYTRAWDRAAPVQMSYNTNGSPVTEKNLDNPKTTQVTRASVEGMDIEYRLLNLPFVEFTPYLDFNKIKGLDGAQGTHYGSIFRLGTKDLNIILKPEFRQMTANYAPMYFDSFYEVERFQKFPISAPLRPKYDYLENQSNAKVTGYYHTIYVNFYHLGFEFAVEDYGLKGNKRVFAAAYIPLGSSFLMSFYYTKKGYESQGKAFELDNNTQAAAEISKSFGPIVLRLQNYRKYYLDSSEKSFISIDEIRFLVSGGISF</sequence>
<dbReference type="Proteomes" id="UP000294684">
    <property type="component" value="Unassembled WGS sequence"/>
</dbReference>
<name>A0A4R8MQJ7_LEPME</name>
<feature type="compositionally biased region" description="Basic and acidic residues" evidence="1">
    <location>
        <begin position="263"/>
        <end position="279"/>
    </location>
</feature>
<protein>
    <submittedName>
        <fullName evidence="2">Uncharacterized protein</fullName>
    </submittedName>
</protein>
<gene>
    <name evidence="2" type="ORF">CLV96_0616</name>
</gene>
<dbReference type="EMBL" id="SORO01000001">
    <property type="protein sequence ID" value="TDY71649.1"/>
    <property type="molecule type" value="Genomic_DNA"/>
</dbReference>
<dbReference type="AlphaFoldDB" id="A0A4R8MQJ7"/>
<evidence type="ECO:0000313" key="2">
    <source>
        <dbReference type="EMBL" id="TDY71649.1"/>
    </source>
</evidence>
<feature type="region of interest" description="Disordered" evidence="1">
    <location>
        <begin position="253"/>
        <end position="279"/>
    </location>
</feature>
<reference evidence="2 3" key="1">
    <citation type="submission" date="2019-03" db="EMBL/GenBank/DDBJ databases">
        <title>Genomic Encyclopedia of Archaeal and Bacterial Type Strains, Phase II (KMG-II): from individual species to whole genera.</title>
        <authorList>
            <person name="Goeker M."/>
        </authorList>
    </citation>
    <scope>NUCLEOTIDE SEQUENCE [LARGE SCALE GENOMIC DNA]</scope>
    <source>
        <strain evidence="2 3">DSM 21537</strain>
    </source>
</reference>
<evidence type="ECO:0000256" key="1">
    <source>
        <dbReference type="SAM" id="MobiDB-lite"/>
    </source>
</evidence>
<accession>A0A4R8MQJ7</accession>
<dbReference type="STRING" id="1193051.LEP1GSC017_3350"/>
<comment type="caution">
    <text evidence="2">The sequence shown here is derived from an EMBL/GenBank/DDBJ whole genome shotgun (WGS) entry which is preliminary data.</text>
</comment>
<proteinExistence type="predicted"/>
<evidence type="ECO:0000313" key="3">
    <source>
        <dbReference type="Proteomes" id="UP000294684"/>
    </source>
</evidence>
<keyword evidence="3" id="KW-1185">Reference proteome</keyword>